<comment type="similarity">
    <text evidence="8">Belongs to the protein kinase superfamily.</text>
</comment>
<proteinExistence type="inferred from homology"/>
<dbReference type="Gene3D" id="1.10.510.10">
    <property type="entry name" value="Transferase(Phosphotransferase) domain 1"/>
    <property type="match status" value="1"/>
</dbReference>
<feature type="binding site" evidence="7">
    <location>
        <position position="73"/>
    </location>
    <ligand>
        <name>ATP</name>
        <dbReference type="ChEBI" id="CHEBI:30616"/>
    </ligand>
</feature>
<dbReference type="PROSITE" id="PS00108">
    <property type="entry name" value="PROTEIN_KINASE_ST"/>
    <property type="match status" value="1"/>
</dbReference>
<keyword evidence="3" id="KW-0808">Transferase</keyword>
<evidence type="ECO:0000313" key="10">
    <source>
        <dbReference type="EMBL" id="GMT31636.1"/>
    </source>
</evidence>
<dbReference type="PROSITE" id="PS00107">
    <property type="entry name" value="PROTEIN_KINASE_ATP"/>
    <property type="match status" value="1"/>
</dbReference>
<keyword evidence="6 7" id="KW-0067">ATP-binding</keyword>
<evidence type="ECO:0000256" key="2">
    <source>
        <dbReference type="ARBA" id="ARBA00022527"/>
    </source>
</evidence>
<sequence>KFNVFELFLKADAAIVAMLVQALEGRLYADEEPSTSSWVQANFVLGDVIGHGTFGKVYTVECRKKPGQLYAMKELVRSSHPKYVEMELRILQELGGACNIMQMHAAERDRDRIFVIMDHFPHDTLKDIIDGLTTDELLDYMKNLFVALQYLHKNGIIHRDIKPANFLYHRKSKRFSLIDFGLSQKYTEMGYCKENSAIVSPSSRRSALKRLPQANDDYAAGDVKRWRGRCPCHGRSEVCETCQSKPPKMVNKAGTPGFRAPEILMRLDRQTPVIDVWSAGITMLSLLCRKHPLFRPADDSEALKQIAQVLGSKTLEELAEEEGYHLDMKPSSPGIDLVKLMRSVRPGVVALSTFSSSCSNCARFVYDNQKTSYCVCATSQEDSFSSLPNTERLALEVLRRCLMVNPKSRYTAQMVLSLLS</sequence>
<dbReference type="SMART" id="SM00220">
    <property type="entry name" value="S_TKc"/>
    <property type="match status" value="1"/>
</dbReference>
<evidence type="ECO:0000256" key="5">
    <source>
        <dbReference type="ARBA" id="ARBA00022777"/>
    </source>
</evidence>
<comment type="caution">
    <text evidence="10">The sequence shown here is derived from an EMBL/GenBank/DDBJ whole genome shotgun (WGS) entry which is preliminary data.</text>
</comment>
<dbReference type="Gene3D" id="3.30.200.20">
    <property type="entry name" value="Phosphorylase Kinase, domain 1"/>
    <property type="match status" value="1"/>
</dbReference>
<evidence type="ECO:0000256" key="4">
    <source>
        <dbReference type="ARBA" id="ARBA00022741"/>
    </source>
</evidence>
<name>A0AAV5WH80_9BILA</name>
<evidence type="ECO:0000256" key="8">
    <source>
        <dbReference type="RuleBase" id="RU000304"/>
    </source>
</evidence>
<reference evidence="10" key="1">
    <citation type="submission" date="2023-10" db="EMBL/GenBank/DDBJ databases">
        <title>Genome assembly of Pristionchus species.</title>
        <authorList>
            <person name="Yoshida K."/>
            <person name="Sommer R.J."/>
        </authorList>
    </citation>
    <scope>NUCLEOTIDE SEQUENCE</scope>
    <source>
        <strain evidence="10">RS5133</strain>
    </source>
</reference>
<evidence type="ECO:0000259" key="9">
    <source>
        <dbReference type="PROSITE" id="PS50011"/>
    </source>
</evidence>
<dbReference type="InterPro" id="IPR008271">
    <property type="entry name" value="Ser/Thr_kinase_AS"/>
</dbReference>
<dbReference type="GO" id="GO:0044773">
    <property type="term" value="P:mitotic DNA damage checkpoint signaling"/>
    <property type="evidence" value="ECO:0007669"/>
    <property type="project" value="TreeGrafter"/>
</dbReference>
<dbReference type="Pfam" id="PF00069">
    <property type="entry name" value="Pkinase"/>
    <property type="match status" value="2"/>
</dbReference>
<accession>A0AAV5WH80</accession>
<dbReference type="InterPro" id="IPR017441">
    <property type="entry name" value="Protein_kinase_ATP_BS"/>
</dbReference>
<dbReference type="GO" id="GO:0005524">
    <property type="term" value="F:ATP binding"/>
    <property type="evidence" value="ECO:0007669"/>
    <property type="project" value="UniProtKB-UniRule"/>
</dbReference>
<dbReference type="InterPro" id="IPR000719">
    <property type="entry name" value="Prot_kinase_dom"/>
</dbReference>
<protein>
    <recommendedName>
        <fullName evidence="1">non-specific serine/threonine protein kinase</fullName>
        <ecNumber evidence="1">2.7.11.1</ecNumber>
    </recommendedName>
</protein>
<evidence type="ECO:0000256" key="3">
    <source>
        <dbReference type="ARBA" id="ARBA00022679"/>
    </source>
</evidence>
<dbReference type="PANTHER" id="PTHR44167:SF23">
    <property type="entry name" value="CDC7 KINASE, ISOFORM A-RELATED"/>
    <property type="match status" value="1"/>
</dbReference>
<keyword evidence="2 8" id="KW-0723">Serine/threonine-protein kinase</keyword>
<dbReference type="GO" id="GO:0005634">
    <property type="term" value="C:nucleus"/>
    <property type="evidence" value="ECO:0007669"/>
    <property type="project" value="TreeGrafter"/>
</dbReference>
<evidence type="ECO:0000313" key="11">
    <source>
        <dbReference type="Proteomes" id="UP001432322"/>
    </source>
</evidence>
<dbReference type="SUPFAM" id="SSF56112">
    <property type="entry name" value="Protein kinase-like (PK-like)"/>
    <property type="match status" value="1"/>
</dbReference>
<dbReference type="PANTHER" id="PTHR44167">
    <property type="entry name" value="OVARIAN-SPECIFIC SERINE/THREONINE-PROTEIN KINASE LOK-RELATED"/>
    <property type="match status" value="1"/>
</dbReference>
<evidence type="ECO:0000256" key="1">
    <source>
        <dbReference type="ARBA" id="ARBA00012513"/>
    </source>
</evidence>
<gene>
    <name evidence="10" type="ORF">PFISCL1PPCAC_22933</name>
</gene>
<dbReference type="EC" id="2.7.11.1" evidence="1"/>
<dbReference type="InterPro" id="IPR011009">
    <property type="entry name" value="Kinase-like_dom_sf"/>
</dbReference>
<dbReference type="AlphaFoldDB" id="A0AAV5WH80"/>
<dbReference type="EMBL" id="BTSY01000006">
    <property type="protein sequence ID" value="GMT31636.1"/>
    <property type="molecule type" value="Genomic_DNA"/>
</dbReference>
<dbReference type="GO" id="GO:0004674">
    <property type="term" value="F:protein serine/threonine kinase activity"/>
    <property type="evidence" value="ECO:0007669"/>
    <property type="project" value="UniProtKB-KW"/>
</dbReference>
<keyword evidence="11" id="KW-1185">Reference proteome</keyword>
<evidence type="ECO:0000256" key="7">
    <source>
        <dbReference type="PROSITE-ProRule" id="PRU10141"/>
    </source>
</evidence>
<evidence type="ECO:0000256" key="6">
    <source>
        <dbReference type="ARBA" id="ARBA00022840"/>
    </source>
</evidence>
<keyword evidence="4 7" id="KW-0547">Nucleotide-binding</keyword>
<feature type="non-terminal residue" evidence="10">
    <location>
        <position position="1"/>
    </location>
</feature>
<organism evidence="10 11">
    <name type="scientific">Pristionchus fissidentatus</name>
    <dbReference type="NCBI Taxonomy" id="1538716"/>
    <lineage>
        <taxon>Eukaryota</taxon>
        <taxon>Metazoa</taxon>
        <taxon>Ecdysozoa</taxon>
        <taxon>Nematoda</taxon>
        <taxon>Chromadorea</taxon>
        <taxon>Rhabditida</taxon>
        <taxon>Rhabditina</taxon>
        <taxon>Diplogasteromorpha</taxon>
        <taxon>Diplogasteroidea</taxon>
        <taxon>Neodiplogasteridae</taxon>
        <taxon>Pristionchus</taxon>
    </lineage>
</organism>
<dbReference type="PROSITE" id="PS50011">
    <property type="entry name" value="PROTEIN_KINASE_DOM"/>
    <property type="match status" value="1"/>
</dbReference>
<keyword evidence="5" id="KW-0418">Kinase</keyword>
<feature type="domain" description="Protein kinase" evidence="9">
    <location>
        <begin position="43"/>
        <end position="420"/>
    </location>
</feature>
<dbReference type="Proteomes" id="UP001432322">
    <property type="component" value="Unassembled WGS sequence"/>
</dbReference>